<keyword evidence="3" id="KW-1185">Reference proteome</keyword>
<organism evidence="1 3">
    <name type="scientific">Ephemerocybe angulata</name>
    <dbReference type="NCBI Taxonomy" id="980116"/>
    <lineage>
        <taxon>Eukaryota</taxon>
        <taxon>Fungi</taxon>
        <taxon>Dikarya</taxon>
        <taxon>Basidiomycota</taxon>
        <taxon>Agaricomycotina</taxon>
        <taxon>Agaricomycetes</taxon>
        <taxon>Agaricomycetidae</taxon>
        <taxon>Agaricales</taxon>
        <taxon>Agaricineae</taxon>
        <taxon>Psathyrellaceae</taxon>
        <taxon>Ephemerocybe</taxon>
    </lineage>
</organism>
<dbReference type="Proteomes" id="UP000521943">
    <property type="component" value="Unassembled WGS sequence"/>
</dbReference>
<dbReference type="EMBL" id="JACGCI010000096">
    <property type="protein sequence ID" value="KAF6746119.1"/>
    <property type="molecule type" value="Genomic_DNA"/>
</dbReference>
<dbReference type="EMBL" id="JACGCI010000084">
    <property type="protein sequence ID" value="KAF6747140.1"/>
    <property type="molecule type" value="Genomic_DNA"/>
</dbReference>
<dbReference type="PANTHER" id="PTHR36091">
    <property type="entry name" value="ALTERED INHERITANCE OF MITOCHONDRIA PROTEIN 9, MITOCHONDRIAL"/>
    <property type="match status" value="1"/>
</dbReference>
<dbReference type="InterPro" id="IPR011009">
    <property type="entry name" value="Kinase-like_dom_sf"/>
</dbReference>
<reference evidence="1 3" key="1">
    <citation type="submission" date="2020-07" db="EMBL/GenBank/DDBJ databases">
        <title>Comparative genomics of pyrophilous fungi reveals a link between fire events and developmental genes.</title>
        <authorList>
            <consortium name="DOE Joint Genome Institute"/>
            <person name="Steindorff A.S."/>
            <person name="Carver A."/>
            <person name="Calhoun S."/>
            <person name="Stillman K."/>
            <person name="Liu H."/>
            <person name="Lipzen A."/>
            <person name="Pangilinan J."/>
            <person name="Labutti K."/>
            <person name="Bruns T.D."/>
            <person name="Grigoriev I.V."/>
        </authorList>
    </citation>
    <scope>NUCLEOTIDE SEQUENCE [LARGE SCALE GENOMIC DNA]</scope>
    <source>
        <strain evidence="1 3">CBS 144469</strain>
    </source>
</reference>
<comment type="caution">
    <text evidence="1">The sequence shown here is derived from an EMBL/GenBank/DDBJ whole genome shotgun (WGS) entry which is preliminary data.</text>
</comment>
<dbReference type="OrthoDB" id="2831558at2759"/>
<gene>
    <name evidence="2" type="ORF">DFP72DRAFT_1075596</name>
    <name evidence="1" type="ORF">DFP72DRAFT_823416</name>
</gene>
<protein>
    <recommendedName>
        <fullName evidence="4">Aminoglycoside phosphotransferase domain-containing protein</fullName>
    </recommendedName>
</protein>
<dbReference type="SUPFAM" id="SSF56112">
    <property type="entry name" value="Protein kinase-like (PK-like)"/>
    <property type="match status" value="1"/>
</dbReference>
<evidence type="ECO:0000313" key="3">
    <source>
        <dbReference type="Proteomes" id="UP000521943"/>
    </source>
</evidence>
<dbReference type="PANTHER" id="PTHR36091:SF2">
    <property type="entry name" value="AMINOGLYCOSIDE PHOSPHOTRANSFERASE DOMAIN-CONTAINING PROTEIN"/>
    <property type="match status" value="1"/>
</dbReference>
<evidence type="ECO:0008006" key="4">
    <source>
        <dbReference type="Google" id="ProtNLM"/>
    </source>
</evidence>
<dbReference type="InterPro" id="IPR051035">
    <property type="entry name" value="Mito_inheritance_9"/>
</dbReference>
<accession>A0A8H6LXW9</accession>
<evidence type="ECO:0000313" key="1">
    <source>
        <dbReference type="EMBL" id="KAF6746119.1"/>
    </source>
</evidence>
<dbReference type="AlphaFoldDB" id="A0A8H6LXW9"/>
<evidence type="ECO:0000313" key="2">
    <source>
        <dbReference type="EMBL" id="KAF6747140.1"/>
    </source>
</evidence>
<name>A0A8H6LXW9_9AGAR</name>
<dbReference type="GO" id="GO:0005739">
    <property type="term" value="C:mitochondrion"/>
    <property type="evidence" value="ECO:0007669"/>
    <property type="project" value="TreeGrafter"/>
</dbReference>
<proteinExistence type="predicted"/>
<sequence>MATFEDYFRYTSGRWIHDEQRYQRMRYQRFNVNALKHLAMKSVKANGVDAMSKLGEGKNNNVFHVKLDNGHQVIARIPTPISGPKHLVTASEVATMRFLRERLGLAQVPRILSSSSRAAETAVGAEFIIMDVADGIELDTVWQKMSMNQKIDVVHQWVRFEAKVTGAFSGGGYGSLYYRKDVPAHLARDVFLNDGTKDDEFVLGPSTRPHAYGFWEDQYGHPADIVLDRGPWGDVPSYLKSITNCERAWISKYAKAPTPTKFTAPWDPPAHLRIPEDHIALLDTYDKVAKYFIPDADERYIRPCMTLLDSNPCNIFLSREAFERDGTVEISAVIDWQHTAVLPLYVTALFPRFITDAERPPVQELEALEKEQAYLRKAYYEFYHDANIDRVWASALSFPDKWTMDQLLPIAAQQCWHGGYPRLKRELIYAVKEWKTVADTAEECPISFSEQDSMAQAKDDVEASVAAEEILEGLEMRIGVQRDGWVANKDFERASQTNRRLREVWRATVKGDELFRGTEIEDVWPFGNK</sequence>